<accession>A0ABY5TJV6</accession>
<organism evidence="1 2">
    <name type="scientific">Bacteroides faecis</name>
    <dbReference type="NCBI Taxonomy" id="674529"/>
    <lineage>
        <taxon>Bacteria</taxon>
        <taxon>Pseudomonadati</taxon>
        <taxon>Bacteroidota</taxon>
        <taxon>Bacteroidia</taxon>
        <taxon>Bacteroidales</taxon>
        <taxon>Bacteroidaceae</taxon>
        <taxon>Bacteroides</taxon>
    </lineage>
</organism>
<keyword evidence="1" id="KW-0614">Plasmid</keyword>
<evidence type="ECO:0000313" key="2">
    <source>
        <dbReference type="Proteomes" id="UP001060104"/>
    </source>
</evidence>
<keyword evidence="2" id="KW-1185">Reference proteome</keyword>
<gene>
    <name evidence="1" type="ORF">NXY30_29200</name>
</gene>
<dbReference type="Proteomes" id="UP001060104">
    <property type="component" value="Plasmid unnamed2"/>
</dbReference>
<geneLocation type="plasmid" evidence="1 2">
    <name>unnamed2</name>
</geneLocation>
<dbReference type="RefSeq" id="WP_258903188.1">
    <property type="nucleotide sequence ID" value="NZ_CP103143.1"/>
</dbReference>
<protein>
    <submittedName>
        <fullName evidence="1">Uncharacterized protein</fullName>
    </submittedName>
</protein>
<dbReference type="EMBL" id="CP103143">
    <property type="protein sequence ID" value="UVQ77636.1"/>
    <property type="molecule type" value="Genomic_DNA"/>
</dbReference>
<proteinExistence type="predicted"/>
<name>A0ABY5TJV6_9BACE</name>
<sequence>MQSLKNGKNVNIEIEGVQTYCRLDLNEPTGVKIAGFKEFKSDRTFTDIPKPNSPDEDKLRYISLRGKQGIDDIYGRNGDKLERDTFLDKYNLKEHYYQIDMAVKAGGSPLSAASMGIKKVFPIKKIWQQHYCLE</sequence>
<reference evidence="1" key="1">
    <citation type="submission" date="2022-08" db="EMBL/GenBank/DDBJ databases">
        <title>Genome Sequencing of Bacteroides fragilis Group Isolates with Nanopore Technology.</title>
        <authorList>
            <person name="Tisza M.J."/>
            <person name="Smith D."/>
            <person name="Dekker J.P."/>
        </authorList>
    </citation>
    <scope>NUCLEOTIDE SEQUENCE</scope>
    <source>
        <strain evidence="1">BFG-527</strain>
        <plasmid evidence="1">unnamed2</plasmid>
    </source>
</reference>
<evidence type="ECO:0000313" key="1">
    <source>
        <dbReference type="EMBL" id="UVQ77636.1"/>
    </source>
</evidence>